<comment type="caution">
    <text evidence="2">The sequence shown here is derived from an EMBL/GenBank/DDBJ whole genome shotgun (WGS) entry which is preliminary data.</text>
</comment>
<proteinExistence type="predicted"/>
<dbReference type="EMBL" id="MRCX01001042">
    <property type="protein sequence ID" value="RKK54614.1"/>
    <property type="molecule type" value="Genomic_DNA"/>
</dbReference>
<sequence>MPPPPAGFRLAPPEQLALNTILRYYGTGFTRVEADYSKPWLPGESRPEATPGEDYSRPWFP</sequence>
<dbReference type="VEuPathDB" id="FungiDB:FOXG_06937"/>
<feature type="region of interest" description="Disordered" evidence="1">
    <location>
        <begin position="37"/>
        <end position="61"/>
    </location>
</feature>
<accession>A0A420M7D2</accession>
<organism evidence="2 3">
    <name type="scientific">Fusarium oxysporum</name>
    <name type="common">Fusarium vascular wilt</name>
    <dbReference type="NCBI Taxonomy" id="5507"/>
    <lineage>
        <taxon>Eukaryota</taxon>
        <taxon>Fungi</taxon>
        <taxon>Dikarya</taxon>
        <taxon>Ascomycota</taxon>
        <taxon>Pezizomycotina</taxon>
        <taxon>Sordariomycetes</taxon>
        <taxon>Hypocreomycetidae</taxon>
        <taxon>Hypocreales</taxon>
        <taxon>Nectriaceae</taxon>
        <taxon>Fusarium</taxon>
        <taxon>Fusarium oxysporum species complex</taxon>
    </lineage>
</organism>
<dbReference type="AlphaFoldDB" id="A0A420M7D2"/>
<gene>
    <name evidence="2" type="ORF">BFJ69_g17762</name>
</gene>
<protein>
    <submittedName>
        <fullName evidence="2">Uncharacterized protein</fullName>
    </submittedName>
</protein>
<dbReference type="Proteomes" id="UP000285084">
    <property type="component" value="Unassembled WGS sequence"/>
</dbReference>
<reference evidence="2 3" key="1">
    <citation type="journal article" date="2018" name="Sci. Rep.">
        <title>Characterisation of pathogen-specific regions and novel effector candidates in Fusarium oxysporum f. sp. cepae.</title>
        <authorList>
            <person name="Armitage A.D."/>
            <person name="Taylor A."/>
            <person name="Sobczyk M.K."/>
            <person name="Baxter L."/>
            <person name="Greenfield B.P."/>
            <person name="Bates H.J."/>
            <person name="Wilson F."/>
            <person name="Jackson A.C."/>
            <person name="Ott S."/>
            <person name="Harrison R.J."/>
            <person name="Clarkson J.P."/>
        </authorList>
    </citation>
    <scope>NUCLEOTIDE SEQUENCE [LARGE SCALE GENOMIC DNA]</scope>
    <source>
        <strain evidence="2 3">Fo_A13</strain>
    </source>
</reference>
<evidence type="ECO:0000256" key="1">
    <source>
        <dbReference type="SAM" id="MobiDB-lite"/>
    </source>
</evidence>
<evidence type="ECO:0000313" key="2">
    <source>
        <dbReference type="EMBL" id="RKK54614.1"/>
    </source>
</evidence>
<name>A0A420M7D2_FUSOX</name>
<evidence type="ECO:0000313" key="3">
    <source>
        <dbReference type="Proteomes" id="UP000285084"/>
    </source>
</evidence>
<feature type="non-terminal residue" evidence="2">
    <location>
        <position position="61"/>
    </location>
</feature>
<dbReference type="VEuPathDB" id="FungiDB:FOMG_19377"/>